<evidence type="ECO:0000313" key="2">
    <source>
        <dbReference type="EMBL" id="EUA91079.1"/>
    </source>
</evidence>
<accession>A0ABP3A306</accession>
<comment type="caution">
    <text evidence="1">The sequence shown here is derived from an EMBL/GenBank/DDBJ whole genome shotgun (WGS) entry which is preliminary data.</text>
</comment>
<organism evidence="1 3">
    <name type="scientific">Mycobacterium ulcerans str. Harvey</name>
    <dbReference type="NCBI Taxonomy" id="1299332"/>
    <lineage>
        <taxon>Bacteria</taxon>
        <taxon>Bacillati</taxon>
        <taxon>Actinomycetota</taxon>
        <taxon>Actinomycetes</taxon>
        <taxon>Mycobacteriales</taxon>
        <taxon>Mycobacteriaceae</taxon>
        <taxon>Mycobacterium</taxon>
        <taxon>Mycobacterium ulcerans group</taxon>
    </lineage>
</organism>
<keyword evidence="3" id="KW-1185">Reference proteome</keyword>
<sequence length="37" mass="4188">MGQVVGSLDRVRPTRSVVLEMVEEFIDTIGRLERLAD</sequence>
<dbReference type="EMBL" id="JAOL01000204">
    <property type="protein sequence ID" value="EUA85234.1"/>
    <property type="molecule type" value="Genomic_DNA"/>
</dbReference>
<dbReference type="Proteomes" id="UP000020681">
    <property type="component" value="Unassembled WGS sequence"/>
</dbReference>
<reference evidence="1 3" key="1">
    <citation type="submission" date="2014-01" db="EMBL/GenBank/DDBJ databases">
        <authorList>
            <person name="Dobos K."/>
            <person name="Lenaerts A."/>
            <person name="Ordway D."/>
            <person name="DeGroote M.A."/>
            <person name="Parker T."/>
            <person name="Sizemore C."/>
            <person name="Tallon L.J."/>
            <person name="Sadzewicz L.K."/>
            <person name="Sengamalay N."/>
            <person name="Fraser C.M."/>
            <person name="Hine E."/>
            <person name="Shefchek K.A."/>
            <person name="Das S.P."/>
            <person name="Tettelin H."/>
        </authorList>
    </citation>
    <scope>NUCLEOTIDE SEQUENCE [LARGE SCALE GENOMIC DNA]</scope>
    <source>
        <strain evidence="1 3">Harvey</strain>
    </source>
</reference>
<evidence type="ECO:0000313" key="1">
    <source>
        <dbReference type="EMBL" id="EUA85234.1"/>
    </source>
</evidence>
<name>A0ABP3A306_MYCUL</name>
<dbReference type="EMBL" id="JAOL01000096">
    <property type="protein sequence ID" value="EUA91079.1"/>
    <property type="molecule type" value="Genomic_DNA"/>
</dbReference>
<protein>
    <submittedName>
        <fullName evidence="1">Uncharacterized protein</fullName>
    </submittedName>
</protein>
<proteinExistence type="predicted"/>
<evidence type="ECO:0000313" key="3">
    <source>
        <dbReference type="Proteomes" id="UP000020681"/>
    </source>
</evidence>
<gene>
    <name evidence="2" type="ORF">I551_2445</name>
    <name evidence="1" type="ORF">I551_8335</name>
</gene>